<name>A0A1Y1V4H9_9FUNG</name>
<reference evidence="1 2" key="1">
    <citation type="submission" date="2016-08" db="EMBL/GenBank/DDBJ databases">
        <title>Genomes of anaerobic fungi encode conserved fungal cellulosomes for biomass hydrolysis.</title>
        <authorList>
            <consortium name="DOE Joint Genome Institute"/>
            <person name="Haitjema C.H."/>
            <person name="Gilmore S.P."/>
            <person name="Henske J.K."/>
            <person name="Solomon K.V."/>
            <person name="De Groot R."/>
            <person name="Kuo A."/>
            <person name="Mondo S.J."/>
            <person name="Salamov A.A."/>
            <person name="Labutti K."/>
            <person name="Zhao Z."/>
            <person name="Chiniquy J."/>
            <person name="Barry K."/>
            <person name="Brewer H.M."/>
            <person name="Purvine S.O."/>
            <person name="Wright A.T."/>
            <person name="Boxma B."/>
            <person name="Van Alen T."/>
            <person name="Hackstein J.H."/>
            <person name="Baker S.E."/>
            <person name="Grigoriev I.V."/>
            <person name="O'Malley M.A."/>
        </authorList>
    </citation>
    <scope>NUCLEOTIDE SEQUENCE [LARGE SCALE GENOMIC DNA]</scope>
    <source>
        <strain evidence="2">finn</strain>
    </source>
</reference>
<organism evidence="1 2">
    <name type="scientific">Piromyces finnis</name>
    <dbReference type="NCBI Taxonomy" id="1754191"/>
    <lineage>
        <taxon>Eukaryota</taxon>
        <taxon>Fungi</taxon>
        <taxon>Fungi incertae sedis</taxon>
        <taxon>Chytridiomycota</taxon>
        <taxon>Chytridiomycota incertae sedis</taxon>
        <taxon>Neocallimastigomycetes</taxon>
        <taxon>Neocallimastigales</taxon>
        <taxon>Neocallimastigaceae</taxon>
        <taxon>Piromyces</taxon>
    </lineage>
</organism>
<dbReference type="EMBL" id="MCFH01000033">
    <property type="protein sequence ID" value="ORX46910.1"/>
    <property type="molecule type" value="Genomic_DNA"/>
</dbReference>
<dbReference type="SUPFAM" id="SSF53850">
    <property type="entry name" value="Periplasmic binding protein-like II"/>
    <property type="match status" value="1"/>
</dbReference>
<sequence>MTNDNESLLKEFINDFNEYAWENNLDIQLELNLSTIRNDYDSTFDYLFSEQSNKYDIYLYDVQHSRKYTNHFINLADYLKKEHIEKYENDVAPQICKFNEIWISLPLYLTFTVLYSNIELLNEYDLDIPKT</sequence>
<keyword evidence="2" id="KW-1185">Reference proteome</keyword>
<gene>
    <name evidence="1" type="ORF">BCR36DRAFT_455304</name>
</gene>
<accession>A0A1Y1V4H9</accession>
<evidence type="ECO:0000313" key="1">
    <source>
        <dbReference type="EMBL" id="ORX46910.1"/>
    </source>
</evidence>
<proteinExistence type="predicted"/>
<evidence type="ECO:0000313" key="2">
    <source>
        <dbReference type="Proteomes" id="UP000193719"/>
    </source>
</evidence>
<comment type="caution">
    <text evidence="1">The sequence shown here is derived from an EMBL/GenBank/DDBJ whole genome shotgun (WGS) entry which is preliminary data.</text>
</comment>
<dbReference type="AlphaFoldDB" id="A0A1Y1V4H9"/>
<dbReference type="Proteomes" id="UP000193719">
    <property type="component" value="Unassembled WGS sequence"/>
</dbReference>
<reference evidence="1 2" key="2">
    <citation type="submission" date="2016-08" db="EMBL/GenBank/DDBJ databases">
        <title>Pervasive Adenine N6-methylation of Active Genes in Fungi.</title>
        <authorList>
            <consortium name="DOE Joint Genome Institute"/>
            <person name="Mondo S.J."/>
            <person name="Dannebaum R.O."/>
            <person name="Kuo R.C."/>
            <person name="Labutti K."/>
            <person name="Haridas S."/>
            <person name="Kuo A."/>
            <person name="Salamov A."/>
            <person name="Ahrendt S.R."/>
            <person name="Lipzen A."/>
            <person name="Sullivan W."/>
            <person name="Andreopoulos W.B."/>
            <person name="Clum A."/>
            <person name="Lindquist E."/>
            <person name="Daum C."/>
            <person name="Ramamoorthy G.K."/>
            <person name="Gryganskyi A."/>
            <person name="Culley D."/>
            <person name="Magnuson J.K."/>
            <person name="James T.Y."/>
            <person name="O'Malley M.A."/>
            <person name="Stajich J.E."/>
            <person name="Spatafora J.W."/>
            <person name="Visel A."/>
            <person name="Grigoriev I.V."/>
        </authorList>
    </citation>
    <scope>NUCLEOTIDE SEQUENCE [LARGE SCALE GENOMIC DNA]</scope>
    <source>
        <strain evidence="2">finn</strain>
    </source>
</reference>
<protein>
    <submittedName>
        <fullName evidence="1">Uncharacterized protein</fullName>
    </submittedName>
</protein>
<dbReference type="Gene3D" id="3.40.190.10">
    <property type="entry name" value="Periplasmic binding protein-like II"/>
    <property type="match status" value="1"/>
</dbReference>